<keyword evidence="3" id="KW-1185">Reference proteome</keyword>
<dbReference type="OrthoDB" id="5358299at2759"/>
<gene>
    <name evidence="2" type="ORF">HO173_002760</name>
</gene>
<protein>
    <submittedName>
        <fullName evidence="2">Uncharacterized protein</fullName>
    </submittedName>
</protein>
<evidence type="ECO:0000313" key="3">
    <source>
        <dbReference type="Proteomes" id="UP000578531"/>
    </source>
</evidence>
<feature type="signal peptide" evidence="1">
    <location>
        <begin position="1"/>
        <end position="20"/>
    </location>
</feature>
<dbReference type="GeneID" id="59284431"/>
<dbReference type="Proteomes" id="UP000578531">
    <property type="component" value="Unassembled WGS sequence"/>
</dbReference>
<proteinExistence type="predicted"/>
<evidence type="ECO:0000256" key="1">
    <source>
        <dbReference type="SAM" id="SignalP"/>
    </source>
</evidence>
<name>A0A8H6G213_9LECA</name>
<keyword evidence="1" id="KW-0732">Signal</keyword>
<organism evidence="2 3">
    <name type="scientific">Letharia columbiana</name>
    <dbReference type="NCBI Taxonomy" id="112416"/>
    <lineage>
        <taxon>Eukaryota</taxon>
        <taxon>Fungi</taxon>
        <taxon>Dikarya</taxon>
        <taxon>Ascomycota</taxon>
        <taxon>Pezizomycotina</taxon>
        <taxon>Lecanoromycetes</taxon>
        <taxon>OSLEUM clade</taxon>
        <taxon>Lecanoromycetidae</taxon>
        <taxon>Lecanorales</taxon>
        <taxon>Lecanorineae</taxon>
        <taxon>Parmeliaceae</taxon>
        <taxon>Letharia</taxon>
    </lineage>
</organism>
<accession>A0A8H6G213</accession>
<feature type="chain" id="PRO_5034219293" evidence="1">
    <location>
        <begin position="21"/>
        <end position="176"/>
    </location>
</feature>
<dbReference type="RefSeq" id="XP_037168184.1">
    <property type="nucleotide sequence ID" value="XM_037304691.1"/>
</dbReference>
<comment type="caution">
    <text evidence="2">The sequence shown here is derived from an EMBL/GenBank/DDBJ whole genome shotgun (WGS) entry which is preliminary data.</text>
</comment>
<sequence>MSMILLYLSLVLLVSKDAIALPPLSLIQPPSEIAQLNSTLSPNMTHSHGPKDPLRLVNAFVQPPIAVTFQGYGDSISQGLADVCLCKALDYALSTRDHPSLAPIDVSDLDYTSANVALNFHPDKVVIWEEWKNALYLMLKFVDEYETREFLFALEVDGGTRREDWDVVGWGYLITY</sequence>
<reference evidence="2 3" key="1">
    <citation type="journal article" date="2020" name="Genomics">
        <title>Complete, high-quality genomes from long-read metagenomic sequencing of two wolf lichen thalli reveals enigmatic genome architecture.</title>
        <authorList>
            <person name="McKenzie S.K."/>
            <person name="Walston R.F."/>
            <person name="Allen J.L."/>
        </authorList>
    </citation>
    <scope>NUCLEOTIDE SEQUENCE [LARGE SCALE GENOMIC DNA]</scope>
    <source>
        <strain evidence="2">WasteWater2</strain>
    </source>
</reference>
<evidence type="ECO:0000313" key="2">
    <source>
        <dbReference type="EMBL" id="KAF6238888.1"/>
    </source>
</evidence>
<dbReference type="AlphaFoldDB" id="A0A8H6G213"/>
<dbReference type="EMBL" id="JACCJC010000007">
    <property type="protein sequence ID" value="KAF6238888.1"/>
    <property type="molecule type" value="Genomic_DNA"/>
</dbReference>